<keyword evidence="2" id="KW-1185">Reference proteome</keyword>
<accession>A0A1R3KPD4</accession>
<evidence type="ECO:0000313" key="1">
    <source>
        <dbReference type="EMBL" id="OMP08963.1"/>
    </source>
</evidence>
<proteinExistence type="predicted"/>
<protein>
    <submittedName>
        <fullName evidence="1">Uncharacterized protein</fullName>
    </submittedName>
</protein>
<sequence>MPPTGNRIVAAPPCQPLNLPSTELKSSRFRCRNLFFPFPSFLSSNIASNLANGAKPEP</sequence>
<organism evidence="1 2">
    <name type="scientific">Corchorus olitorius</name>
    <dbReference type="NCBI Taxonomy" id="93759"/>
    <lineage>
        <taxon>Eukaryota</taxon>
        <taxon>Viridiplantae</taxon>
        <taxon>Streptophyta</taxon>
        <taxon>Embryophyta</taxon>
        <taxon>Tracheophyta</taxon>
        <taxon>Spermatophyta</taxon>
        <taxon>Magnoliopsida</taxon>
        <taxon>eudicotyledons</taxon>
        <taxon>Gunneridae</taxon>
        <taxon>Pentapetalae</taxon>
        <taxon>rosids</taxon>
        <taxon>malvids</taxon>
        <taxon>Malvales</taxon>
        <taxon>Malvaceae</taxon>
        <taxon>Grewioideae</taxon>
        <taxon>Apeibeae</taxon>
        <taxon>Corchorus</taxon>
    </lineage>
</organism>
<reference evidence="2" key="1">
    <citation type="submission" date="2013-09" db="EMBL/GenBank/DDBJ databases">
        <title>Corchorus olitorius genome sequencing.</title>
        <authorList>
            <person name="Alam M."/>
            <person name="Haque M.S."/>
            <person name="Islam M.S."/>
            <person name="Emdad E.M."/>
            <person name="Islam M.M."/>
            <person name="Ahmed B."/>
            <person name="Halim A."/>
            <person name="Hossen Q.M.M."/>
            <person name="Hossain M.Z."/>
            <person name="Ahmed R."/>
            <person name="Khan M.M."/>
            <person name="Islam R."/>
            <person name="Rashid M.M."/>
            <person name="Khan S.A."/>
            <person name="Rahman M.S."/>
            <person name="Alam M."/>
            <person name="Yahiya A.S."/>
            <person name="Khan M.S."/>
            <person name="Azam M.S."/>
            <person name="Haque T."/>
            <person name="Lashkar M.Z.H."/>
            <person name="Akhand A.I."/>
            <person name="Morshed G."/>
            <person name="Roy S."/>
            <person name="Uddin K.S."/>
            <person name="Rabeya T."/>
            <person name="Hossain A.S."/>
            <person name="Chowdhury A."/>
            <person name="Snigdha A.R."/>
            <person name="Mortoza M.S."/>
            <person name="Matin S.A."/>
            <person name="Hoque S.M.E."/>
            <person name="Islam M.K."/>
            <person name="Roy D.K."/>
            <person name="Haider R."/>
            <person name="Moosa M.M."/>
            <person name="Elias S.M."/>
            <person name="Hasan A.M."/>
            <person name="Jahan S."/>
            <person name="Shafiuddin M."/>
            <person name="Mahmood N."/>
            <person name="Shommy N.S."/>
        </authorList>
    </citation>
    <scope>NUCLEOTIDE SEQUENCE [LARGE SCALE GENOMIC DNA]</scope>
    <source>
        <strain evidence="2">cv. O-4</strain>
    </source>
</reference>
<dbReference type="Proteomes" id="UP000187203">
    <property type="component" value="Unassembled WGS sequence"/>
</dbReference>
<comment type="caution">
    <text evidence="1">The sequence shown here is derived from an EMBL/GenBank/DDBJ whole genome shotgun (WGS) entry which is preliminary data.</text>
</comment>
<evidence type="ECO:0000313" key="2">
    <source>
        <dbReference type="Proteomes" id="UP000187203"/>
    </source>
</evidence>
<dbReference type="AlphaFoldDB" id="A0A1R3KPD4"/>
<dbReference type="EMBL" id="AWUE01012536">
    <property type="protein sequence ID" value="OMP08963.1"/>
    <property type="molecule type" value="Genomic_DNA"/>
</dbReference>
<gene>
    <name evidence="1" type="ORF">COLO4_05953</name>
</gene>
<name>A0A1R3KPD4_9ROSI</name>